<protein>
    <submittedName>
        <fullName evidence="4">Putative NADPH-quinone reductase</fullName>
    </submittedName>
</protein>
<comment type="caution">
    <text evidence="4">The sequence shown here is derived from an EMBL/GenBank/DDBJ whole genome shotgun (WGS) entry which is preliminary data.</text>
</comment>
<keyword evidence="2" id="KW-0560">Oxidoreductase</keyword>
<evidence type="ECO:0000259" key="3">
    <source>
        <dbReference type="Pfam" id="PF02525"/>
    </source>
</evidence>
<dbReference type="InterPro" id="IPR003680">
    <property type="entry name" value="Flavodoxin_fold"/>
</dbReference>
<dbReference type="GO" id="GO:0003955">
    <property type="term" value="F:NAD(P)H dehydrogenase (quinone) activity"/>
    <property type="evidence" value="ECO:0007669"/>
    <property type="project" value="TreeGrafter"/>
</dbReference>
<dbReference type="PANTHER" id="PTHR10204">
    <property type="entry name" value="NAD P H OXIDOREDUCTASE-RELATED"/>
    <property type="match status" value="1"/>
</dbReference>
<reference evidence="4 5" key="1">
    <citation type="submission" date="2020-03" db="EMBL/GenBank/DDBJ databases">
        <title>Genomic Encyclopedia of Type Strains, Phase IV (KMG-IV): sequencing the most valuable type-strain genomes for metagenomic binning, comparative biology and taxonomic classification.</title>
        <authorList>
            <person name="Goeker M."/>
        </authorList>
    </citation>
    <scope>NUCLEOTIDE SEQUENCE [LARGE SCALE GENOMIC DNA]</scope>
    <source>
        <strain evidence="4 5">DSM 19867</strain>
    </source>
</reference>
<dbReference type="RefSeq" id="WP_167079908.1">
    <property type="nucleotide sequence ID" value="NZ_BAAADC010000001.1"/>
</dbReference>
<dbReference type="EMBL" id="JAASRM010000001">
    <property type="protein sequence ID" value="NIK86842.1"/>
    <property type="molecule type" value="Genomic_DNA"/>
</dbReference>
<gene>
    <name evidence="4" type="ORF">FHS83_000160</name>
</gene>
<organism evidence="4 5">
    <name type="scientific">Rhizomicrobium palustre</name>
    <dbReference type="NCBI Taxonomy" id="189966"/>
    <lineage>
        <taxon>Bacteria</taxon>
        <taxon>Pseudomonadati</taxon>
        <taxon>Pseudomonadota</taxon>
        <taxon>Alphaproteobacteria</taxon>
        <taxon>Micropepsales</taxon>
        <taxon>Micropepsaceae</taxon>
        <taxon>Rhizomicrobium</taxon>
    </lineage>
</organism>
<dbReference type="Proteomes" id="UP000570514">
    <property type="component" value="Unassembled WGS sequence"/>
</dbReference>
<name>A0A846MUQ2_9PROT</name>
<dbReference type="GO" id="GO:0005829">
    <property type="term" value="C:cytosol"/>
    <property type="evidence" value="ECO:0007669"/>
    <property type="project" value="TreeGrafter"/>
</dbReference>
<keyword evidence="5" id="KW-1185">Reference proteome</keyword>
<sequence>MASKRIFLLDGHPDPSPERLCAGLTDAYAAGALRSGHEVRRFDLGTMTVPLMRTKGQFETGMARGDAAHVQDAIVWADHVVIIHPLWMGNVPAMLKALMEQVFRNDFVLTDPADKTSPKKLKGKTAHLAVTMGMPSLLYRWYYSACAVRAVENNLLAFSGIRPIKRTLIGGVETMSDEDCQHWFAKMQQAGARAR</sequence>
<evidence type="ECO:0000256" key="1">
    <source>
        <dbReference type="ARBA" id="ARBA00006252"/>
    </source>
</evidence>
<comment type="similarity">
    <text evidence="1">Belongs to the NAD(P)H dehydrogenase (quinone) family.</text>
</comment>
<accession>A0A846MUQ2</accession>
<feature type="domain" description="Flavodoxin-like fold" evidence="3">
    <location>
        <begin position="4"/>
        <end position="187"/>
    </location>
</feature>
<dbReference type="InterPro" id="IPR051545">
    <property type="entry name" value="NAD(P)H_dehydrogenase_qn"/>
</dbReference>
<dbReference type="InterPro" id="IPR029039">
    <property type="entry name" value="Flavoprotein-like_sf"/>
</dbReference>
<dbReference type="AlphaFoldDB" id="A0A846MUQ2"/>
<dbReference type="Gene3D" id="3.40.50.360">
    <property type="match status" value="1"/>
</dbReference>
<dbReference type="Pfam" id="PF02525">
    <property type="entry name" value="Flavodoxin_2"/>
    <property type="match status" value="1"/>
</dbReference>
<evidence type="ECO:0000256" key="2">
    <source>
        <dbReference type="ARBA" id="ARBA00023002"/>
    </source>
</evidence>
<dbReference type="SUPFAM" id="SSF52218">
    <property type="entry name" value="Flavoproteins"/>
    <property type="match status" value="1"/>
</dbReference>
<evidence type="ECO:0000313" key="4">
    <source>
        <dbReference type="EMBL" id="NIK86842.1"/>
    </source>
</evidence>
<dbReference type="PANTHER" id="PTHR10204:SF34">
    <property type="entry name" value="NAD(P)H DEHYDROGENASE [QUINONE] 1 ISOFORM 1"/>
    <property type="match status" value="1"/>
</dbReference>
<proteinExistence type="inferred from homology"/>
<evidence type="ECO:0000313" key="5">
    <source>
        <dbReference type="Proteomes" id="UP000570514"/>
    </source>
</evidence>